<organism evidence="1 2">
    <name type="scientific">Phyllosticta citricarpa</name>
    <dbReference type="NCBI Taxonomy" id="55181"/>
    <lineage>
        <taxon>Eukaryota</taxon>
        <taxon>Fungi</taxon>
        <taxon>Dikarya</taxon>
        <taxon>Ascomycota</taxon>
        <taxon>Pezizomycotina</taxon>
        <taxon>Dothideomycetes</taxon>
        <taxon>Dothideomycetes incertae sedis</taxon>
        <taxon>Botryosphaeriales</taxon>
        <taxon>Phyllostictaceae</taxon>
        <taxon>Phyllosticta</taxon>
    </lineage>
</organism>
<keyword evidence="2" id="KW-1185">Reference proteome</keyword>
<dbReference type="Proteomes" id="UP001365128">
    <property type="component" value="Unassembled WGS sequence"/>
</dbReference>
<name>A0ABR1MQ73_9PEZI</name>
<comment type="caution">
    <text evidence="1">The sequence shown here is derived from an EMBL/GenBank/DDBJ whole genome shotgun (WGS) entry which is preliminary data.</text>
</comment>
<reference evidence="1 2" key="1">
    <citation type="submission" date="2024-04" db="EMBL/GenBank/DDBJ databases">
        <title>Phyllosticta paracitricarpa is synonymous to the EU quarantine fungus P. citricarpa based on phylogenomic analyses.</title>
        <authorList>
            <consortium name="Lawrence Berkeley National Laboratory"/>
            <person name="Van Ingen-Buijs V.A."/>
            <person name="Van Westerhoven A.C."/>
            <person name="Haridas S."/>
            <person name="Skiadas P."/>
            <person name="Martin F."/>
            <person name="Groenewald J.Z."/>
            <person name="Crous P.W."/>
            <person name="Seidl M.F."/>
        </authorList>
    </citation>
    <scope>NUCLEOTIDE SEQUENCE [LARGE SCALE GENOMIC DNA]</scope>
    <source>
        <strain evidence="1 2">CBS 122670</strain>
    </source>
</reference>
<accession>A0ABR1MQ73</accession>
<dbReference type="EMBL" id="JBBPDW010000002">
    <property type="protein sequence ID" value="KAK7555854.1"/>
    <property type="molecule type" value="Genomic_DNA"/>
</dbReference>
<gene>
    <name evidence="1" type="ORF">IWX46DRAFT_588272</name>
</gene>
<proteinExistence type="predicted"/>
<evidence type="ECO:0000313" key="1">
    <source>
        <dbReference type="EMBL" id="KAK7555854.1"/>
    </source>
</evidence>
<protein>
    <submittedName>
        <fullName evidence="1">Uncharacterized protein</fullName>
    </submittedName>
</protein>
<evidence type="ECO:0000313" key="2">
    <source>
        <dbReference type="Proteomes" id="UP001365128"/>
    </source>
</evidence>
<sequence>MVGLGAAALWLPIFKARLNGIFSLLALPSDFYFLSSPSQVAKFSMVLFISKQDVEQWETVSNGRVPVSEKRELQTIFPSENGTCVRVAHWDDSRDFSQYIIVRLRPWMTKNSPFRTYIGHSSNRHALSGYKKRKCHTSLRNWSFPSLSTECESCSTGTTKTGCRCSKGAIAVSWTLKPLRLKPTSVAACSRPTPSSGTSTTESSRCTWNSRTFGRIRRSF</sequence>